<feature type="repeat" description="WD" evidence="4">
    <location>
        <begin position="614"/>
        <end position="655"/>
    </location>
</feature>
<dbReference type="SMART" id="SM00320">
    <property type="entry name" value="WD40"/>
    <property type="match status" value="6"/>
</dbReference>
<keyword evidence="1 4" id="KW-0853">WD repeat</keyword>
<evidence type="ECO:0000256" key="1">
    <source>
        <dbReference type="ARBA" id="ARBA00022574"/>
    </source>
</evidence>
<feature type="compositionally biased region" description="Polar residues" evidence="5">
    <location>
        <begin position="235"/>
        <end position="246"/>
    </location>
</feature>
<feature type="compositionally biased region" description="Basic and acidic residues" evidence="5">
    <location>
        <begin position="262"/>
        <end position="271"/>
    </location>
</feature>
<dbReference type="EMBL" id="JOKZ01000093">
    <property type="protein sequence ID" value="KKP03921.1"/>
    <property type="molecule type" value="Genomic_DNA"/>
</dbReference>
<dbReference type="InterPro" id="IPR015943">
    <property type="entry name" value="WD40/YVTN_repeat-like_dom_sf"/>
</dbReference>
<dbReference type="GO" id="GO:0097361">
    <property type="term" value="C:cytosolic [4Fe-4S] assembly targeting complex"/>
    <property type="evidence" value="ECO:0007669"/>
    <property type="project" value="InterPro"/>
</dbReference>
<feature type="compositionally biased region" description="Basic residues" evidence="5">
    <location>
        <begin position="220"/>
        <end position="229"/>
    </location>
</feature>
<dbReference type="InterPro" id="IPR036322">
    <property type="entry name" value="WD40_repeat_dom_sf"/>
</dbReference>
<keyword evidence="2" id="KW-0677">Repeat</keyword>
<dbReference type="InterPro" id="IPR001680">
    <property type="entry name" value="WD40_rpt"/>
</dbReference>
<evidence type="ECO:0000256" key="3">
    <source>
        <dbReference type="HAMAP-Rule" id="MF_03037"/>
    </source>
</evidence>
<dbReference type="HAMAP" id="MF_03037">
    <property type="entry name" value="ciao1"/>
    <property type="match status" value="1"/>
</dbReference>
<feature type="compositionally biased region" description="Polar residues" evidence="5">
    <location>
        <begin position="113"/>
        <end position="130"/>
    </location>
</feature>
<protein>
    <recommendedName>
        <fullName evidence="3">Probable cytosolic iron-sulfur protein assembly protein 1</fullName>
    </recommendedName>
</protein>
<dbReference type="PANTHER" id="PTHR19920:SF0">
    <property type="entry name" value="CYTOSOLIC IRON-SULFUR PROTEIN ASSEMBLY PROTEIN CIAO1-RELATED"/>
    <property type="match status" value="1"/>
</dbReference>
<feature type="repeat" description="WD" evidence="4">
    <location>
        <begin position="535"/>
        <end position="577"/>
    </location>
</feature>
<comment type="function">
    <text evidence="3">Essential component of the cytosolic iron-sulfur (Fe/S) protein assembly machinery. Required for the maturation of extramitochondrial Fe/S proteins.</text>
</comment>
<dbReference type="OrthoDB" id="284782at2759"/>
<dbReference type="PROSITE" id="PS50294">
    <property type="entry name" value="WD_REPEATS_REGION"/>
    <property type="match status" value="2"/>
</dbReference>
<dbReference type="PANTHER" id="PTHR19920">
    <property type="entry name" value="WD40 PROTEIN CIAO1"/>
    <property type="match status" value="1"/>
</dbReference>
<name>A0A0F9XFM1_TRIHA</name>
<feature type="region of interest" description="Disordered" evidence="5">
    <location>
        <begin position="113"/>
        <end position="144"/>
    </location>
</feature>
<reference evidence="7" key="1">
    <citation type="journal article" date="2015" name="Genome Announc.">
        <title>Draft whole-genome sequence of the biocontrol agent Trichoderma harzianum T6776.</title>
        <authorList>
            <person name="Baroncelli R."/>
            <person name="Piaggeschi G."/>
            <person name="Fiorini L."/>
            <person name="Bertolini E."/>
            <person name="Zapparata A."/>
            <person name="Pe M.E."/>
            <person name="Sarrocco S."/>
            <person name="Vannacci G."/>
        </authorList>
    </citation>
    <scope>NUCLEOTIDE SEQUENCE [LARGE SCALE GENOMIC DNA]</scope>
    <source>
        <strain evidence="7">T6776</strain>
    </source>
</reference>
<dbReference type="Gene3D" id="2.130.10.10">
    <property type="entry name" value="YVTN repeat-like/Quinoprotein amine dehydrogenase"/>
    <property type="match status" value="1"/>
</dbReference>
<feature type="region of interest" description="Disordered" evidence="5">
    <location>
        <begin position="216"/>
        <end position="288"/>
    </location>
</feature>
<accession>A0A0F9XFM1</accession>
<evidence type="ECO:0000256" key="4">
    <source>
        <dbReference type="PROSITE-ProRule" id="PRU00221"/>
    </source>
</evidence>
<dbReference type="GO" id="GO:0016226">
    <property type="term" value="P:iron-sulfur cluster assembly"/>
    <property type="evidence" value="ECO:0007669"/>
    <property type="project" value="UniProtKB-UniRule"/>
</dbReference>
<dbReference type="InterPro" id="IPR028608">
    <property type="entry name" value="CIAO1/Cia1"/>
</dbReference>
<feature type="region of interest" description="Disordered" evidence="5">
    <location>
        <begin position="391"/>
        <end position="414"/>
    </location>
</feature>
<dbReference type="PROSITE" id="PS50082">
    <property type="entry name" value="WD_REPEATS_2"/>
    <property type="match status" value="4"/>
</dbReference>
<feature type="compositionally biased region" description="Polar residues" evidence="5">
    <location>
        <begin position="651"/>
        <end position="678"/>
    </location>
</feature>
<gene>
    <name evidence="3" type="primary">CIA1</name>
    <name evidence="6" type="ORF">THAR02_03958</name>
</gene>
<dbReference type="SUPFAM" id="SSF50978">
    <property type="entry name" value="WD40 repeat-like"/>
    <property type="match status" value="1"/>
</dbReference>
<dbReference type="Proteomes" id="UP000034112">
    <property type="component" value="Unassembled WGS sequence"/>
</dbReference>
<feature type="region of interest" description="Disordered" evidence="5">
    <location>
        <begin position="650"/>
        <end position="678"/>
    </location>
</feature>
<dbReference type="Pfam" id="PF00400">
    <property type="entry name" value="WD40"/>
    <property type="match status" value="5"/>
</dbReference>
<evidence type="ECO:0000313" key="7">
    <source>
        <dbReference type="Proteomes" id="UP000034112"/>
    </source>
</evidence>
<evidence type="ECO:0000313" key="6">
    <source>
        <dbReference type="EMBL" id="KKP03921.1"/>
    </source>
</evidence>
<feature type="repeat" description="WD" evidence="4">
    <location>
        <begin position="351"/>
        <end position="386"/>
    </location>
</feature>
<comment type="similarity">
    <text evidence="3">Belongs to the WD repeat CIA1 family.</text>
</comment>
<comment type="caution">
    <text evidence="6">The sequence shown here is derived from an EMBL/GenBank/DDBJ whole genome shotgun (WGS) entry which is preliminary data.</text>
</comment>
<proteinExistence type="inferred from homology"/>
<feature type="compositionally biased region" description="Acidic residues" evidence="5">
    <location>
        <begin position="272"/>
        <end position="282"/>
    </location>
</feature>
<evidence type="ECO:0000256" key="5">
    <source>
        <dbReference type="SAM" id="MobiDB-lite"/>
    </source>
</evidence>
<organism evidence="6 7">
    <name type="scientific">Trichoderma harzianum</name>
    <name type="common">Hypocrea lixii</name>
    <dbReference type="NCBI Taxonomy" id="5544"/>
    <lineage>
        <taxon>Eukaryota</taxon>
        <taxon>Fungi</taxon>
        <taxon>Dikarya</taxon>
        <taxon>Ascomycota</taxon>
        <taxon>Pezizomycotina</taxon>
        <taxon>Sordariomycetes</taxon>
        <taxon>Hypocreomycetidae</taxon>
        <taxon>Hypocreales</taxon>
        <taxon>Hypocreaceae</taxon>
        <taxon>Trichoderma</taxon>
    </lineage>
</organism>
<sequence>MDVAPYELCQTEATPGRIVQKLAWQAVRRLTSFLIGQTGSGIISNAIATAEKVPLQGQENGSLLQPRMTTYKEMPASTQFTFTCESQTPGSIQWPGRSVGHGAPAQSLQHLPTVAPQNPSLHQSGSSKQANKLPGGSARKTRSRLERELVMAARTRRQVATENYYNSLLDSTEIWICEFCEYERIFGEPPRTLIRDYEIKDRRYRQEEADRKRLLEKAKAKSRKGKKLSKVATKGSHTVEPTSDQSYAAARPTDISPALTNERGRSTHSDDGYEDDYEDDYSDAPPRHMANVASSDMASAKIVQLQSLRPDLHERAWVSIPHPNLPLIATAHGKNVTVFSLSTLSLHSVLADGHSRSVRSVSWKPNLPPHNLCLITGSFDSSAGVWRWANGGDEGDDDSADGLGRDMTRGLGNEDSAKTGEWDYNLVLEGHDSEVKGCAFSPSGAYLATCSRDKSIWIWEDIASAESEDDWETIAVLNEHEGDVKAVAWCPDVPGRNNVGQRYYSVDVLASASYDNTARIWREDSDGEWVCVAVLQGHQGTVWGVEWEPRPKNDEFPRLMTFSADGTIRVWTLEQGKDGVDADGSTIPQDRLGGIPSTMRRSFREQWNCTAVLPKVHDKDVYSVTWSADSGLVASTGSDGIVALYKEDSDVASNSQSAPEDNTPNDSARSNHDSSAVSGPQWQLLTTVPNAHGPYEINHITWCKRHDAGSTRRGEEEMLVTTGDDGVVQSWQVDVKSP</sequence>
<evidence type="ECO:0000256" key="2">
    <source>
        <dbReference type="ARBA" id="ARBA00022737"/>
    </source>
</evidence>
<feature type="repeat" description="WD" evidence="4">
    <location>
        <begin position="428"/>
        <end position="460"/>
    </location>
</feature>
<dbReference type="AlphaFoldDB" id="A0A0F9XFM1"/>